<sequence>MTNRLYLQDEFVQLMNTISTIVRRRETVKIYMLGNTVNKFCPYFKEMGLEHIQKMKQGTIDVYTYGESKLTVAVEYCKSSADSQNKEANKYFAFDNPKLAMITGGAWELALYPHLPYKYKPSDVLLTYFIEFNDNIYQCNIITVGENCFTYIHAKTTELQNPDSDMVYSLEFVPKPNYNRNIFKPINNIQKKIMWFFNTDRVFYQD</sequence>
<evidence type="ECO:0000313" key="1">
    <source>
        <dbReference type="EMBL" id="MCS5737186.1"/>
    </source>
</evidence>
<dbReference type="RefSeq" id="WP_259543510.1">
    <property type="nucleotide sequence ID" value="NZ_JANLCJ010000482.1"/>
</dbReference>
<gene>
    <name evidence="1" type="ORF">N1032_26000</name>
</gene>
<accession>A0ABT2HBF5</accession>
<organism evidence="1 2">
    <name type="scientific">Herbiconiux daphne</name>
    <dbReference type="NCBI Taxonomy" id="2970914"/>
    <lineage>
        <taxon>Bacteria</taxon>
        <taxon>Bacillati</taxon>
        <taxon>Actinomycetota</taxon>
        <taxon>Actinomycetes</taxon>
        <taxon>Micrococcales</taxon>
        <taxon>Microbacteriaceae</taxon>
        <taxon>Herbiconiux</taxon>
    </lineage>
</organism>
<comment type="caution">
    <text evidence="1">The sequence shown here is derived from an EMBL/GenBank/DDBJ whole genome shotgun (WGS) entry which is preliminary data.</text>
</comment>
<dbReference type="EMBL" id="JANLCJ010000482">
    <property type="protein sequence ID" value="MCS5737186.1"/>
    <property type="molecule type" value="Genomic_DNA"/>
</dbReference>
<proteinExistence type="predicted"/>
<feature type="non-terminal residue" evidence="1">
    <location>
        <position position="206"/>
    </location>
</feature>
<evidence type="ECO:0000313" key="2">
    <source>
        <dbReference type="Proteomes" id="UP001165586"/>
    </source>
</evidence>
<protein>
    <submittedName>
        <fullName evidence="1">Uncharacterized protein</fullName>
    </submittedName>
</protein>
<name>A0ABT2HBF5_9MICO</name>
<keyword evidence="2" id="KW-1185">Reference proteome</keyword>
<reference evidence="1" key="1">
    <citation type="submission" date="2022-08" db="EMBL/GenBank/DDBJ databases">
        <authorList>
            <person name="Deng Y."/>
            <person name="Han X.-F."/>
            <person name="Zhang Y.-Q."/>
        </authorList>
    </citation>
    <scope>NUCLEOTIDE SEQUENCE</scope>
    <source>
        <strain evidence="1">CPCC 203386</strain>
    </source>
</reference>
<dbReference type="Proteomes" id="UP001165586">
    <property type="component" value="Unassembled WGS sequence"/>
</dbReference>